<accession>A0ABY5ZR82</accession>
<keyword evidence="1" id="KW-0472">Membrane</keyword>
<gene>
    <name evidence="2" type="ORF">L9S41_02970</name>
</gene>
<keyword evidence="1" id="KW-1133">Transmembrane helix</keyword>
<dbReference type="RefSeq" id="WP_260748732.1">
    <property type="nucleotide sequence ID" value="NZ_CP092109.1"/>
</dbReference>
<feature type="transmembrane region" description="Helical" evidence="1">
    <location>
        <begin position="6"/>
        <end position="28"/>
    </location>
</feature>
<dbReference type="Proteomes" id="UP001060414">
    <property type="component" value="Chromosome"/>
</dbReference>
<sequence>MTFNDYLLLFAGMGMVTYLPRALPLLYFAQRRMPRWLIDWLSLIPVAILSALLAPILFTDHVSREISLGKLEFLVAIPTLLFALKTRSLGATVLVGMLLYWLGGMLV</sequence>
<dbReference type="EMBL" id="CP092109">
    <property type="protein sequence ID" value="UWZ80375.1"/>
    <property type="molecule type" value="Genomic_DNA"/>
</dbReference>
<feature type="transmembrane region" description="Helical" evidence="1">
    <location>
        <begin position="40"/>
        <end position="58"/>
    </location>
</feature>
<evidence type="ECO:0000256" key="1">
    <source>
        <dbReference type="SAM" id="Phobius"/>
    </source>
</evidence>
<evidence type="ECO:0000313" key="3">
    <source>
        <dbReference type="Proteomes" id="UP001060414"/>
    </source>
</evidence>
<name>A0ABY5ZR82_9BACT</name>
<reference evidence="2" key="1">
    <citation type="journal article" date="2022" name="Environ. Microbiol.">
        <title>Geoalkalibacter halelectricus SAP #1 sp. nov. possessing extracellular electron transfer and mineral#reducing capabilities from a haloalkaline environment.</title>
        <authorList>
            <person name="Yadav S."/>
            <person name="Singh R."/>
            <person name="Sundharam S.S."/>
            <person name="Chaudhary S."/>
            <person name="Krishnamurthi S."/>
            <person name="Patil S.A."/>
        </authorList>
    </citation>
    <scope>NUCLEOTIDE SEQUENCE</scope>
    <source>
        <strain evidence="2">SAP-1</strain>
    </source>
</reference>
<feature type="transmembrane region" description="Helical" evidence="1">
    <location>
        <begin position="73"/>
        <end position="102"/>
    </location>
</feature>
<dbReference type="InterPro" id="IPR008407">
    <property type="entry name" value="Brnchd-chn_aa_trnsp_AzlD"/>
</dbReference>
<keyword evidence="1" id="KW-0812">Transmembrane</keyword>
<proteinExistence type="predicted"/>
<organism evidence="2 3">
    <name type="scientific">Geoalkalibacter halelectricus</name>
    <dbReference type="NCBI Taxonomy" id="2847045"/>
    <lineage>
        <taxon>Bacteria</taxon>
        <taxon>Pseudomonadati</taxon>
        <taxon>Thermodesulfobacteriota</taxon>
        <taxon>Desulfuromonadia</taxon>
        <taxon>Desulfuromonadales</taxon>
        <taxon>Geoalkalibacteraceae</taxon>
        <taxon>Geoalkalibacter</taxon>
    </lineage>
</organism>
<keyword evidence="3" id="KW-1185">Reference proteome</keyword>
<evidence type="ECO:0000313" key="2">
    <source>
        <dbReference type="EMBL" id="UWZ80375.1"/>
    </source>
</evidence>
<dbReference type="Pfam" id="PF05437">
    <property type="entry name" value="AzlD"/>
    <property type="match status" value="1"/>
</dbReference>
<protein>
    <submittedName>
        <fullName evidence="2">AzlD domain-containing protein</fullName>
    </submittedName>
</protein>